<comment type="function">
    <text evidence="8">Associates with IL27 to form the IL-27 interleukin, a heterodimeric cytokine which functions in innate immunity. IL-27 has pro- and anti-inflammatory properties, that can regulate T-helper cell development, suppress T-cell proliferation, stimulate cytotoxic T-cell activity, induce isotype switching in B-cells, and that has diverse effects on innate immune cells. Among its target cells are CD4 T-helper cells which can differentiate in type 1 effector cells (TH1), type 2 effector cells (TH2) and IL17 producing helper T-cells (TH17). It drives rapid clonal expansion of naive but not memory CD4 T-cells. It also strongly synergizes with IL-12 to trigger interferon-gamma/IFN-gamma production of naive CD4 T-cells, binds to the cytokine receptor WSX-1/TCCR. Another important role of IL-27 is its antitumor activity as well as its antiangiogenic activity with activation of production of antiangiogenic chemokines.</text>
</comment>
<evidence type="ECO:0000256" key="4">
    <source>
        <dbReference type="ARBA" id="ARBA00022525"/>
    </source>
</evidence>
<dbReference type="GO" id="GO:0004896">
    <property type="term" value="F:cytokine receptor activity"/>
    <property type="evidence" value="ECO:0007669"/>
    <property type="project" value="InterPro"/>
</dbReference>
<dbReference type="GO" id="GO:0002376">
    <property type="term" value="P:immune system process"/>
    <property type="evidence" value="ECO:0007669"/>
    <property type="project" value="UniProtKB-ARBA"/>
</dbReference>
<dbReference type="PROSITE" id="PS01354">
    <property type="entry name" value="HEMATOPO_REC_L_F3"/>
    <property type="match status" value="1"/>
</dbReference>
<feature type="signal peptide" evidence="11">
    <location>
        <begin position="1"/>
        <end position="21"/>
    </location>
</feature>
<dbReference type="PROSITE" id="PS50853">
    <property type="entry name" value="FN3"/>
    <property type="match status" value="1"/>
</dbReference>
<dbReference type="AlphaFoldDB" id="A0A091DCN9"/>
<name>A0A091DCN9_FUKDA</name>
<dbReference type="OrthoDB" id="6381660at2759"/>
<feature type="domain" description="Fibronectin type-III" evidence="12">
    <location>
        <begin position="125"/>
        <end position="220"/>
    </location>
</feature>
<dbReference type="FunFam" id="2.60.40.10:FF:000136">
    <property type="entry name" value="Ciliary neurotrophic factor receptor alpha"/>
    <property type="match status" value="1"/>
</dbReference>
<evidence type="ECO:0000313" key="13">
    <source>
        <dbReference type="EMBL" id="KFO28837.1"/>
    </source>
</evidence>
<evidence type="ECO:0000256" key="8">
    <source>
        <dbReference type="ARBA" id="ARBA00060104"/>
    </source>
</evidence>
<gene>
    <name evidence="13" type="ORF">H920_09779</name>
</gene>
<evidence type="ECO:0000256" key="5">
    <source>
        <dbReference type="ARBA" id="ARBA00022729"/>
    </source>
</evidence>
<dbReference type="Gene3D" id="2.60.40.10">
    <property type="entry name" value="Immunoglobulins"/>
    <property type="match status" value="2"/>
</dbReference>
<feature type="chain" id="PRO_5001871883" description="Interleukin-27 subunit beta" evidence="11">
    <location>
        <begin position="22"/>
        <end position="223"/>
    </location>
</feature>
<keyword evidence="4" id="KW-0964">Secreted</keyword>
<evidence type="ECO:0000256" key="2">
    <source>
        <dbReference type="ARBA" id="ARBA00010890"/>
    </source>
</evidence>
<dbReference type="InterPro" id="IPR056621">
    <property type="entry name" value="FN3_IL27B_N"/>
</dbReference>
<dbReference type="InterPro" id="IPR053073">
    <property type="entry name" value="IL11/IL27_subunit_beta"/>
</dbReference>
<organism evidence="13 14">
    <name type="scientific">Fukomys damarensis</name>
    <name type="common">Damaraland mole rat</name>
    <name type="synonym">Cryptomys damarensis</name>
    <dbReference type="NCBI Taxonomy" id="885580"/>
    <lineage>
        <taxon>Eukaryota</taxon>
        <taxon>Metazoa</taxon>
        <taxon>Chordata</taxon>
        <taxon>Craniata</taxon>
        <taxon>Vertebrata</taxon>
        <taxon>Euteleostomi</taxon>
        <taxon>Mammalia</taxon>
        <taxon>Eutheria</taxon>
        <taxon>Euarchontoglires</taxon>
        <taxon>Glires</taxon>
        <taxon>Rodentia</taxon>
        <taxon>Hystricomorpha</taxon>
        <taxon>Bathyergidae</taxon>
        <taxon>Fukomys</taxon>
    </lineage>
</organism>
<dbReference type="OMA" id="FQVCAKE"/>
<dbReference type="STRING" id="885580.ENSFDAP00000006845"/>
<dbReference type="PANTHER" id="PTHR48483:SF2">
    <property type="entry name" value="INTERLEUKIN-27 SUBUNIT BETA"/>
    <property type="match status" value="1"/>
</dbReference>
<evidence type="ECO:0000313" key="14">
    <source>
        <dbReference type="Proteomes" id="UP000028990"/>
    </source>
</evidence>
<proteinExistence type="inferred from homology"/>
<evidence type="ECO:0000256" key="11">
    <source>
        <dbReference type="SAM" id="SignalP"/>
    </source>
</evidence>
<dbReference type="Proteomes" id="UP000028990">
    <property type="component" value="Unassembled WGS sequence"/>
</dbReference>
<keyword evidence="6" id="KW-0677">Repeat</keyword>
<evidence type="ECO:0000256" key="3">
    <source>
        <dbReference type="ARBA" id="ARBA00022514"/>
    </source>
</evidence>
<keyword evidence="3" id="KW-0202">Cytokine</keyword>
<dbReference type="InterPro" id="IPR013783">
    <property type="entry name" value="Ig-like_fold"/>
</dbReference>
<comment type="similarity">
    <text evidence="2">Belongs to the type I cytokine receptor family. Type 3 subfamily.</text>
</comment>
<comment type="subunit">
    <text evidence="9">Heterodimer with IL27/IL27A; not disulfide-linked. This heterodimer is known as interleukin IL-27. Heterodimer with IL12A; not disulfide-linked. This heterodimer is known as interleukin IL-35. Interacts with SQSTM1.</text>
</comment>
<keyword evidence="14" id="KW-1185">Reference proteome</keyword>
<keyword evidence="5 11" id="KW-0732">Signal</keyword>
<protein>
    <recommendedName>
        <fullName evidence="10">Interleukin-27 subunit beta</fullName>
    </recommendedName>
</protein>
<dbReference type="GO" id="GO:0005125">
    <property type="term" value="F:cytokine activity"/>
    <property type="evidence" value="ECO:0007669"/>
    <property type="project" value="UniProtKB-KW"/>
</dbReference>
<evidence type="ECO:0000256" key="1">
    <source>
        <dbReference type="ARBA" id="ARBA00004613"/>
    </source>
</evidence>
<dbReference type="InterPro" id="IPR036116">
    <property type="entry name" value="FN3_sf"/>
</dbReference>
<dbReference type="InterPro" id="IPR003961">
    <property type="entry name" value="FN3_dom"/>
</dbReference>
<dbReference type="eggNOG" id="ENOG502RXJ4">
    <property type="taxonomic scope" value="Eukaryota"/>
</dbReference>
<evidence type="ECO:0000256" key="6">
    <source>
        <dbReference type="ARBA" id="ARBA00022737"/>
    </source>
</evidence>
<evidence type="ECO:0000256" key="9">
    <source>
        <dbReference type="ARBA" id="ARBA00064712"/>
    </source>
</evidence>
<dbReference type="GO" id="GO:0016020">
    <property type="term" value="C:membrane"/>
    <property type="evidence" value="ECO:0007669"/>
    <property type="project" value="InterPro"/>
</dbReference>
<dbReference type="Pfam" id="PF24031">
    <property type="entry name" value="FN3_IL27B_N"/>
    <property type="match status" value="1"/>
</dbReference>
<dbReference type="GO" id="GO:0005615">
    <property type="term" value="C:extracellular space"/>
    <property type="evidence" value="ECO:0007669"/>
    <property type="project" value="UniProtKB-KW"/>
</dbReference>
<evidence type="ECO:0000256" key="10">
    <source>
        <dbReference type="ARBA" id="ARBA00074578"/>
    </source>
</evidence>
<keyword evidence="7" id="KW-0325">Glycoprotein</keyword>
<dbReference type="EMBL" id="KN122676">
    <property type="protein sequence ID" value="KFO28837.1"/>
    <property type="molecule type" value="Genomic_DNA"/>
</dbReference>
<dbReference type="InterPro" id="IPR003530">
    <property type="entry name" value="Hematopoietin_rcpt_L_F3_CS"/>
</dbReference>
<dbReference type="PANTHER" id="PTHR48483">
    <property type="entry name" value="INTERLEUKIN-27 SUBUNIT BETA"/>
    <property type="match status" value="1"/>
</dbReference>
<dbReference type="FunFam" id="2.60.40.10:FF:001499">
    <property type="entry name" value="Interleukin-27 subunit beta"/>
    <property type="match status" value="1"/>
</dbReference>
<reference evidence="13 14" key="1">
    <citation type="submission" date="2013-11" db="EMBL/GenBank/DDBJ databases">
        <title>The Damaraland mole rat (Fukomys damarensis) genome and evolution of African mole rats.</title>
        <authorList>
            <person name="Gladyshev V.N."/>
            <person name="Fang X."/>
        </authorList>
    </citation>
    <scope>NUCLEOTIDE SEQUENCE [LARGE SCALE GENOMIC DNA]</scope>
    <source>
        <tissue evidence="13">Liver</tissue>
    </source>
</reference>
<evidence type="ECO:0000256" key="7">
    <source>
        <dbReference type="ARBA" id="ARBA00023180"/>
    </source>
</evidence>
<accession>A0A091DCN9</accession>
<dbReference type="SUPFAM" id="SSF49265">
    <property type="entry name" value="Fibronectin type III"/>
    <property type="match status" value="2"/>
</dbReference>
<comment type="subcellular location">
    <subcellularLocation>
        <location evidence="1">Secreted</location>
    </subcellularLocation>
</comment>
<evidence type="ECO:0000259" key="12">
    <source>
        <dbReference type="PROSITE" id="PS50853"/>
    </source>
</evidence>
<sequence>MTRRLLLLLALCSDCLPRSGATVALSQPRVQCRASRYPVAVDCSWMLPPTPTATSFIATYRLGVASRGESRPCLQPIPEATHCSIPDILLFSTVPYVLNVTAVHPTGARSTLVAFMAEHIIKPDPPESVCFSPLPGRQLRVQWEPPQSWPFPELFSLKYWIRYRRHGARHLRQVGPIEATVFVLRSAPPQARYYIQVAAQDLTDFGKPSDWSLPAVTCLALGK</sequence>
<dbReference type="SMART" id="SM00060">
    <property type="entry name" value="FN3"/>
    <property type="match status" value="1"/>
</dbReference>
<dbReference type="CDD" id="cd00063">
    <property type="entry name" value="FN3"/>
    <property type="match status" value="1"/>
</dbReference>